<dbReference type="OrthoDB" id="2991278at2"/>
<organism evidence="1 2">
    <name type="scientific">Aquibacillus halophilus</name>
    <dbReference type="NCBI Taxonomy" id="930132"/>
    <lineage>
        <taxon>Bacteria</taxon>
        <taxon>Bacillati</taxon>
        <taxon>Bacillota</taxon>
        <taxon>Bacilli</taxon>
        <taxon>Bacillales</taxon>
        <taxon>Bacillaceae</taxon>
        <taxon>Aquibacillus</taxon>
    </lineage>
</organism>
<reference evidence="1" key="1">
    <citation type="submission" date="2019-11" db="EMBL/GenBank/DDBJ databases">
        <authorList>
            <person name="Li J."/>
        </authorList>
    </citation>
    <scope>NUCLEOTIDE SEQUENCE</scope>
    <source>
        <strain evidence="1">B6B</strain>
    </source>
</reference>
<evidence type="ECO:0000313" key="1">
    <source>
        <dbReference type="EMBL" id="MRH45056.1"/>
    </source>
</evidence>
<gene>
    <name evidence="1" type="ORF">GH741_20655</name>
</gene>
<accession>A0A6A8DKQ4</accession>
<comment type="caution">
    <text evidence="1">The sequence shown here is derived from an EMBL/GenBank/DDBJ whole genome shotgun (WGS) entry which is preliminary data.</text>
</comment>
<dbReference type="RefSeq" id="WP_153738652.1">
    <property type="nucleotide sequence ID" value="NZ_WJNG01000024.1"/>
</dbReference>
<evidence type="ECO:0000313" key="2">
    <source>
        <dbReference type="Proteomes" id="UP000799092"/>
    </source>
</evidence>
<proteinExistence type="predicted"/>
<dbReference type="Pfam" id="PF13040">
    <property type="entry name" value="Fur_reg_FbpB"/>
    <property type="match status" value="1"/>
</dbReference>
<dbReference type="EMBL" id="WJNG01000024">
    <property type="protein sequence ID" value="MRH45056.1"/>
    <property type="molecule type" value="Genomic_DNA"/>
</dbReference>
<keyword evidence="2" id="KW-1185">Reference proteome</keyword>
<sequence length="41" mass="4895">MKKGRLSFSELVQRNKDELLRDKQQVAKIEERIDEKHAAKK</sequence>
<protein>
    <submittedName>
        <fullName evidence="1">FbpB family small basic protein</fullName>
    </submittedName>
</protein>
<dbReference type="Proteomes" id="UP000799092">
    <property type="component" value="Unassembled WGS sequence"/>
</dbReference>
<dbReference type="InterPro" id="IPR025004">
    <property type="entry name" value="SenN/SenS"/>
</dbReference>
<dbReference type="AlphaFoldDB" id="A0A6A8DKQ4"/>
<name>A0A6A8DKQ4_9BACI</name>